<dbReference type="Gene3D" id="1.25.40.10">
    <property type="entry name" value="Tetratricopeptide repeat domain"/>
    <property type="match status" value="1"/>
</dbReference>
<dbReference type="OrthoDB" id="5086500at2759"/>
<reference evidence="1 2" key="1">
    <citation type="journal article" date="2013" name="PLoS Genet.">
        <title>Comparative genome structure, secondary metabolite, and effector coding capacity across Cochliobolus pathogens.</title>
        <authorList>
            <person name="Condon B.J."/>
            <person name="Leng Y."/>
            <person name="Wu D."/>
            <person name="Bushley K.E."/>
            <person name="Ohm R.A."/>
            <person name="Otillar R."/>
            <person name="Martin J."/>
            <person name="Schackwitz W."/>
            <person name="Grimwood J."/>
            <person name="MohdZainudin N."/>
            <person name="Xue C."/>
            <person name="Wang R."/>
            <person name="Manning V.A."/>
            <person name="Dhillon B."/>
            <person name="Tu Z.J."/>
            <person name="Steffenson B.J."/>
            <person name="Salamov A."/>
            <person name="Sun H."/>
            <person name="Lowry S."/>
            <person name="LaButti K."/>
            <person name="Han J."/>
            <person name="Copeland A."/>
            <person name="Lindquist E."/>
            <person name="Barry K."/>
            <person name="Schmutz J."/>
            <person name="Baker S.E."/>
            <person name="Ciuffetti L.M."/>
            <person name="Grigoriev I.V."/>
            <person name="Zhong S."/>
            <person name="Turgeon B.G."/>
        </authorList>
    </citation>
    <scope>NUCLEOTIDE SEQUENCE [LARGE SCALE GENOMIC DNA]</scope>
    <source>
        <strain evidence="1 2">26-R-13</strain>
    </source>
</reference>
<protein>
    <submittedName>
        <fullName evidence="1">Uncharacterized protein</fullName>
    </submittedName>
</protein>
<dbReference type="GeneID" id="19154174"/>
<dbReference type="Proteomes" id="UP000053841">
    <property type="component" value="Unassembled WGS sequence"/>
</dbReference>
<dbReference type="STRING" id="930089.W6Y733"/>
<dbReference type="AlphaFoldDB" id="W6Y733"/>
<organism evidence="1 2">
    <name type="scientific">Cochliobolus carbonum (strain 26-R-13)</name>
    <name type="common">Maize leaf spot fungus</name>
    <name type="synonym">Bipolaris zeicola</name>
    <dbReference type="NCBI Taxonomy" id="930089"/>
    <lineage>
        <taxon>Eukaryota</taxon>
        <taxon>Fungi</taxon>
        <taxon>Dikarya</taxon>
        <taxon>Ascomycota</taxon>
        <taxon>Pezizomycotina</taxon>
        <taxon>Dothideomycetes</taxon>
        <taxon>Pleosporomycetidae</taxon>
        <taxon>Pleosporales</taxon>
        <taxon>Pleosporineae</taxon>
        <taxon>Pleosporaceae</taxon>
        <taxon>Bipolaris</taxon>
    </lineage>
</organism>
<dbReference type="KEGG" id="bze:COCCADRAFT_96510"/>
<keyword evidence="2" id="KW-1185">Reference proteome</keyword>
<dbReference type="HOGENOM" id="CLU_2026301_0_0_1"/>
<gene>
    <name evidence="1" type="ORF">COCCADRAFT_96510</name>
</gene>
<dbReference type="RefSeq" id="XP_007712448.1">
    <property type="nucleotide sequence ID" value="XM_007714258.1"/>
</dbReference>
<sequence length="145" mass="16602">IRDWTTWLTWKSIHVLYCLTLNDMTLTLWLAGERHMSQVTGERAVDGLRKYLVPEDPHTLSAISNLTRAYFHLSEIEKSHKLLIWVLRLQKRFFGLLRPETPHDPQTNSACSSAKATATSSKQLIGKTSTKHVVRLLGEEDAYTL</sequence>
<feature type="non-terminal residue" evidence="1">
    <location>
        <position position="1"/>
    </location>
</feature>
<name>W6Y733_COCC2</name>
<evidence type="ECO:0000313" key="1">
    <source>
        <dbReference type="EMBL" id="EUC33240.1"/>
    </source>
</evidence>
<accession>W6Y733</accession>
<dbReference type="InterPro" id="IPR011990">
    <property type="entry name" value="TPR-like_helical_dom_sf"/>
</dbReference>
<evidence type="ECO:0000313" key="2">
    <source>
        <dbReference type="Proteomes" id="UP000053841"/>
    </source>
</evidence>
<proteinExistence type="predicted"/>
<dbReference type="EMBL" id="KI964614">
    <property type="protein sequence ID" value="EUC33240.1"/>
    <property type="molecule type" value="Genomic_DNA"/>
</dbReference>